<proteinExistence type="predicted"/>
<accession>A0A6C0JDX4</accession>
<dbReference type="EMBL" id="MN740367">
    <property type="protein sequence ID" value="QHU02936.1"/>
    <property type="molecule type" value="Genomic_DNA"/>
</dbReference>
<dbReference type="AlphaFoldDB" id="A0A6C0JDX4"/>
<sequence length="120" mass="14230">MQHFIWKAGEPPERSFRNKSNNTPENIALMNSHNFNKNIAKNMGINQETFSKCETEMIMNKEKQKINKRDNLNNKLNDRCMLQQTKQNPYFHKSDYIKDLDVQESFLRPKSSNGTYQETI</sequence>
<evidence type="ECO:0000313" key="2">
    <source>
        <dbReference type="EMBL" id="QHU02936.1"/>
    </source>
</evidence>
<reference evidence="2" key="1">
    <citation type="journal article" date="2020" name="Nature">
        <title>Giant virus diversity and host interactions through global metagenomics.</title>
        <authorList>
            <person name="Schulz F."/>
            <person name="Roux S."/>
            <person name="Paez-Espino D."/>
            <person name="Jungbluth S."/>
            <person name="Walsh D.A."/>
            <person name="Denef V.J."/>
            <person name="McMahon K.D."/>
            <person name="Konstantinidis K.T."/>
            <person name="Eloe-Fadrosh E.A."/>
            <person name="Kyrpides N.C."/>
            <person name="Woyke T."/>
        </authorList>
    </citation>
    <scope>NUCLEOTIDE SEQUENCE</scope>
    <source>
        <strain evidence="2">GVMAG-M-3300025890-48</strain>
    </source>
</reference>
<name>A0A6C0JDX4_9ZZZZ</name>
<organism evidence="2">
    <name type="scientific">viral metagenome</name>
    <dbReference type="NCBI Taxonomy" id="1070528"/>
    <lineage>
        <taxon>unclassified sequences</taxon>
        <taxon>metagenomes</taxon>
        <taxon>organismal metagenomes</taxon>
    </lineage>
</organism>
<feature type="region of interest" description="Disordered" evidence="1">
    <location>
        <begin position="1"/>
        <end position="24"/>
    </location>
</feature>
<protein>
    <submittedName>
        <fullName evidence="2">Uncharacterized protein</fullName>
    </submittedName>
</protein>
<evidence type="ECO:0000256" key="1">
    <source>
        <dbReference type="SAM" id="MobiDB-lite"/>
    </source>
</evidence>